<dbReference type="InterPro" id="IPR000691">
    <property type="entry name" value="Prot_inh_I16_SSI"/>
</dbReference>
<evidence type="ECO:0000256" key="6">
    <source>
        <dbReference type="ARBA" id="ARBA00022900"/>
    </source>
</evidence>
<keyword evidence="7" id="KW-1015">Disulfide bond</keyword>
<dbReference type="RefSeq" id="WP_164323328.1">
    <property type="nucleotide sequence ID" value="NZ_BMNG01000029.1"/>
</dbReference>
<dbReference type="GO" id="GO:0030414">
    <property type="term" value="F:peptidase inhibitor activity"/>
    <property type="evidence" value="ECO:0007669"/>
    <property type="project" value="UniProtKB-KW"/>
</dbReference>
<keyword evidence="6 8" id="KW-0722">Serine protease inhibitor</keyword>
<protein>
    <submittedName>
        <fullName evidence="12">Subtilase-type protease inhibitor</fullName>
    </submittedName>
</protein>
<dbReference type="SUPFAM" id="SSF55399">
    <property type="entry name" value="Subtilisin inhibitor"/>
    <property type="match status" value="1"/>
</dbReference>
<evidence type="ECO:0000313" key="12">
    <source>
        <dbReference type="EMBL" id="GGO59617.1"/>
    </source>
</evidence>
<evidence type="ECO:0000256" key="10">
    <source>
        <dbReference type="SAM" id="SignalP"/>
    </source>
</evidence>
<sequence length="157" mass="16407">MKPTKTVAKIAATLLALGTTAVLTGTAQASAPTTPEQSRATPEQARATPEQARAAAGRTDLRLTLTHPETDTTPARTTTLKCGPTGGTHPSARSACAELAARRGTIEQPPAGGVCTMVYAPVLAEATGTYDGRRVSFKKQYGNDCELHQHTGVVFEF</sequence>
<dbReference type="InterPro" id="IPR020054">
    <property type="entry name" value="Prot_inh_SSI_I16_CS"/>
</dbReference>
<evidence type="ECO:0000256" key="1">
    <source>
        <dbReference type="ARBA" id="ARBA00004613"/>
    </source>
</evidence>
<reference evidence="13" key="1">
    <citation type="journal article" date="2019" name="Int. J. Syst. Evol. Microbiol.">
        <title>The Global Catalogue of Microorganisms (GCM) 10K type strain sequencing project: providing services to taxonomists for standard genome sequencing and annotation.</title>
        <authorList>
            <consortium name="The Broad Institute Genomics Platform"/>
            <consortium name="The Broad Institute Genome Sequencing Center for Infectious Disease"/>
            <person name="Wu L."/>
            <person name="Ma J."/>
        </authorList>
    </citation>
    <scope>NUCLEOTIDE SEQUENCE [LARGE SCALE GENOMIC DNA]</scope>
    <source>
        <strain evidence="13">CGMCC 4.7349</strain>
    </source>
</reference>
<dbReference type="Proteomes" id="UP000656881">
    <property type="component" value="Unassembled WGS sequence"/>
</dbReference>
<dbReference type="PROSITE" id="PS00999">
    <property type="entry name" value="SSI"/>
    <property type="match status" value="1"/>
</dbReference>
<dbReference type="InterPro" id="IPR023549">
    <property type="entry name" value="Subtilisin_inhibitor"/>
</dbReference>
<evidence type="ECO:0000256" key="9">
    <source>
        <dbReference type="SAM" id="MobiDB-lite"/>
    </source>
</evidence>
<proteinExistence type="inferred from homology"/>
<comment type="subcellular location">
    <subcellularLocation>
        <location evidence="1">Secreted</location>
    </subcellularLocation>
</comment>
<accession>A0ABQ2N0V8</accession>
<keyword evidence="4" id="KW-0964">Secreted</keyword>
<keyword evidence="13" id="KW-1185">Reference proteome</keyword>
<evidence type="ECO:0000256" key="2">
    <source>
        <dbReference type="ARBA" id="ARBA00010472"/>
    </source>
</evidence>
<evidence type="ECO:0000256" key="4">
    <source>
        <dbReference type="ARBA" id="ARBA00022525"/>
    </source>
</evidence>
<gene>
    <name evidence="12" type="primary">sti1</name>
    <name evidence="12" type="ORF">GCM10012286_81640</name>
</gene>
<feature type="region of interest" description="Disordered" evidence="9">
    <location>
        <begin position="27"/>
        <end position="89"/>
    </location>
</feature>
<evidence type="ECO:0000256" key="7">
    <source>
        <dbReference type="ARBA" id="ARBA00023157"/>
    </source>
</evidence>
<dbReference type="Pfam" id="PF00720">
    <property type="entry name" value="SSI"/>
    <property type="match status" value="1"/>
</dbReference>
<feature type="chain" id="PRO_5046062667" evidence="10">
    <location>
        <begin position="30"/>
        <end position="157"/>
    </location>
</feature>
<dbReference type="EMBL" id="BMNG01000029">
    <property type="protein sequence ID" value="GGO59617.1"/>
    <property type="molecule type" value="Genomic_DNA"/>
</dbReference>
<keyword evidence="5 8" id="KW-0646">Protease inhibitor</keyword>
<evidence type="ECO:0000313" key="13">
    <source>
        <dbReference type="Proteomes" id="UP000656881"/>
    </source>
</evidence>
<evidence type="ECO:0000256" key="8">
    <source>
        <dbReference type="RuleBase" id="RU003471"/>
    </source>
</evidence>
<dbReference type="PRINTS" id="PR00294">
    <property type="entry name" value="SSBTLNINHBTR"/>
</dbReference>
<dbReference type="Gene3D" id="3.30.350.10">
    <property type="entry name" value="Subtilisin inhibitor-like"/>
    <property type="match status" value="1"/>
</dbReference>
<organism evidence="12 13">
    <name type="scientific">Streptomyces lasiicapitis</name>
    <dbReference type="NCBI Taxonomy" id="1923961"/>
    <lineage>
        <taxon>Bacteria</taxon>
        <taxon>Bacillati</taxon>
        <taxon>Actinomycetota</taxon>
        <taxon>Actinomycetes</taxon>
        <taxon>Kitasatosporales</taxon>
        <taxon>Streptomycetaceae</taxon>
        <taxon>Streptomyces</taxon>
    </lineage>
</organism>
<keyword evidence="10" id="KW-0732">Signal</keyword>
<comment type="caution">
    <text evidence="12">The sequence shown here is derived from an EMBL/GenBank/DDBJ whole genome shotgun (WGS) entry which is preliminary data.</text>
</comment>
<evidence type="ECO:0000256" key="3">
    <source>
        <dbReference type="ARBA" id="ARBA00011738"/>
    </source>
</evidence>
<name>A0ABQ2N0V8_9ACTN</name>
<feature type="signal peptide" evidence="10">
    <location>
        <begin position="1"/>
        <end position="29"/>
    </location>
</feature>
<comment type="subunit">
    <text evidence="3">Homodimer.</text>
</comment>
<comment type="similarity">
    <text evidence="2 8">Belongs to the protease inhibitor I16 (SSI) family.</text>
</comment>
<evidence type="ECO:0000256" key="5">
    <source>
        <dbReference type="ARBA" id="ARBA00022690"/>
    </source>
</evidence>
<feature type="domain" description="Subtilisin inhibitor" evidence="11">
    <location>
        <begin position="59"/>
        <end position="143"/>
    </location>
</feature>
<evidence type="ECO:0000259" key="11">
    <source>
        <dbReference type="Pfam" id="PF00720"/>
    </source>
</evidence>
<feature type="compositionally biased region" description="Low complexity" evidence="9">
    <location>
        <begin position="43"/>
        <end position="56"/>
    </location>
</feature>
<dbReference type="InterPro" id="IPR036819">
    <property type="entry name" value="Subtilisin_inhibitor-like_sf"/>
</dbReference>
<feature type="compositionally biased region" description="Polar residues" evidence="9">
    <location>
        <begin position="28"/>
        <end position="41"/>
    </location>
</feature>